<keyword evidence="7" id="KW-1185">Reference proteome</keyword>
<dbReference type="InterPro" id="IPR009030">
    <property type="entry name" value="Growth_fac_rcpt_cys_sf"/>
</dbReference>
<keyword evidence="2" id="KW-0677">Repeat</keyword>
<evidence type="ECO:0000313" key="6">
    <source>
        <dbReference type="EMBL" id="CAG9336315.1"/>
    </source>
</evidence>
<comment type="caution">
    <text evidence="6">The sequence shown here is derived from an EMBL/GenBank/DDBJ whole genome shotgun (WGS) entry which is preliminary data.</text>
</comment>
<gene>
    <name evidence="6" type="ORF">BSTOLATCC_MIC66193</name>
</gene>
<dbReference type="Gene3D" id="2.10.50.10">
    <property type="entry name" value="Tumor Necrosis Factor Receptor, subunit A, domain 2"/>
    <property type="match status" value="1"/>
</dbReference>
<feature type="signal peptide" evidence="5">
    <location>
        <begin position="1"/>
        <end position="16"/>
    </location>
</feature>
<keyword evidence="4" id="KW-1133">Transmembrane helix</keyword>
<evidence type="ECO:0000256" key="3">
    <source>
        <dbReference type="SAM" id="MobiDB-lite"/>
    </source>
</evidence>
<sequence>MLKIHQFWFFLQGIIAITIERIPSTNPIPGSRQMSLVESFPDLNISLLFGGYLDSSNSYNDLWSFNIVDSLWEKISPNDNKFPVARYCGGSFTLQNSSTFCIFGGGTSYGPLSDIWCFNLSKSLWEEVETWGDIPDPRILFGYTSWVENDISYFIVFGGKTSSGLNNDLFRLDTNSWTWTKMGQYGDIPPSTTYPNIAYQNNTLYVVATELGQFYKYDLSSETWTNLTSKNSYAARIMSNSYIYNDEIYLLPGDIDNQDYPEWYKLNLNDPLYEWSKVELNRTDYGVDSYGSTIIGSRVYIFGGYRSSLEDIVNNFAICNLEKNPVGLQVHDQEVAPEPRMHHKMQSVGKYLLLFGGIGGNELIFNDFWEFDCDKEKWKALRPSGVSPTGRYGYASSSYSDVMMIWGGIGSNGLLNDGYTYDFATNTFYQWSHSENVPSPRQGACLAVYGQLIVIYGGMTSAGLSNELWVYDSAKKVYTLLDSGNYDGPGALSYASCVLTKDYELYVMFGMRNDVSLGEVFKYNFSKSRWTNMNNYKTFQSWARSLGGVVKVNDKVLVVGGQLYTTNVSKDIFYLNITSNNIANLGSLKEYSYSFAYAYYQNYFYIHGGGTAIGEIMKPGIPTNKFYRIHLGHDSNWICSPGTYQSEKCEVCPPGTYSEDFGVKQCTKCRKGYYNPNYGSSSGDSCYPCEEDTYNGIEGAAQCRDCPSSSSCKAGSISYQVADVNESDISDQPTNYKADMKDADTAVLSIQIILGLLGLFIIIAVVTSKSNSNLLVKIDLYTTYHNNTIGKAMFLLKTKFGGAFTIVFIIIAIIIMLDALVNYSLNNILELKSMIPLVVLDGMTEFEGNFQIKTTLMHYGGNCLKNDECSSEIGYTISNITGDWSGITCEYVDEEDCIVSIECKNCKIPNQGQLSYQLINTNGFTSGFRVQINSSSSIPNKISSIEKTVYPNKDYIFIGPDPTTIYFSLIPSWFKDEKDGVSFSGFHISLDKDSLLGSMHKTNEVGISYNSYLTIEFNKSLNGLVTKRSIIQTSTALLSSLLGSIFGLMSSIGGVMQIVEKKWNDIEAKYLQKSPFAIAKNNSKTISQTYEESPYENSPTKRDRSNTISDSPLTSSYMII</sequence>
<dbReference type="SMART" id="SM01411">
    <property type="entry name" value="Ephrin_rec_like"/>
    <property type="match status" value="2"/>
</dbReference>
<evidence type="ECO:0000256" key="5">
    <source>
        <dbReference type="SAM" id="SignalP"/>
    </source>
</evidence>
<dbReference type="InterPro" id="IPR015915">
    <property type="entry name" value="Kelch-typ_b-propeller"/>
</dbReference>
<evidence type="ECO:0000256" key="4">
    <source>
        <dbReference type="SAM" id="Phobius"/>
    </source>
</evidence>
<evidence type="ECO:0000256" key="1">
    <source>
        <dbReference type="ARBA" id="ARBA00022441"/>
    </source>
</evidence>
<dbReference type="AlphaFoldDB" id="A0AAU9KSR6"/>
<name>A0AAU9KSR6_9CILI</name>
<feature type="transmembrane region" description="Helical" evidence="4">
    <location>
        <begin position="800"/>
        <end position="825"/>
    </location>
</feature>
<feature type="compositionally biased region" description="Polar residues" evidence="3">
    <location>
        <begin position="1106"/>
        <end position="1120"/>
    </location>
</feature>
<dbReference type="Proteomes" id="UP001162131">
    <property type="component" value="Unassembled WGS sequence"/>
</dbReference>
<keyword evidence="1" id="KW-0880">Kelch repeat</keyword>
<evidence type="ECO:0000313" key="7">
    <source>
        <dbReference type="Proteomes" id="UP001162131"/>
    </source>
</evidence>
<keyword evidence="4" id="KW-0472">Membrane</keyword>
<keyword evidence="4" id="KW-0812">Transmembrane</keyword>
<feature type="region of interest" description="Disordered" evidence="3">
    <location>
        <begin position="1089"/>
        <end position="1120"/>
    </location>
</feature>
<accession>A0AAU9KSR6</accession>
<dbReference type="SUPFAM" id="SSF117281">
    <property type="entry name" value="Kelch motif"/>
    <property type="match status" value="2"/>
</dbReference>
<reference evidence="6" key="1">
    <citation type="submission" date="2021-09" db="EMBL/GenBank/DDBJ databases">
        <authorList>
            <consortium name="AG Swart"/>
            <person name="Singh M."/>
            <person name="Singh A."/>
            <person name="Seah K."/>
            <person name="Emmerich C."/>
        </authorList>
    </citation>
    <scope>NUCLEOTIDE SEQUENCE</scope>
    <source>
        <strain evidence="6">ATCC30299</strain>
    </source>
</reference>
<evidence type="ECO:0008006" key="8">
    <source>
        <dbReference type="Google" id="ProtNLM"/>
    </source>
</evidence>
<feature type="transmembrane region" description="Helical" evidence="4">
    <location>
        <begin position="746"/>
        <end position="767"/>
    </location>
</feature>
<keyword evidence="5" id="KW-0732">Signal</keyword>
<dbReference type="SUPFAM" id="SSF57184">
    <property type="entry name" value="Growth factor receptor domain"/>
    <property type="match status" value="1"/>
</dbReference>
<feature type="compositionally biased region" description="Polar residues" evidence="3">
    <location>
        <begin position="1089"/>
        <end position="1098"/>
    </location>
</feature>
<evidence type="ECO:0000256" key="2">
    <source>
        <dbReference type="ARBA" id="ARBA00022737"/>
    </source>
</evidence>
<dbReference type="PANTHER" id="PTHR46093">
    <property type="entry name" value="ACYL-COA-BINDING DOMAIN-CONTAINING PROTEIN 5"/>
    <property type="match status" value="1"/>
</dbReference>
<dbReference type="PANTHER" id="PTHR46093:SF18">
    <property type="entry name" value="FIBRONECTIN TYPE-III DOMAIN-CONTAINING PROTEIN"/>
    <property type="match status" value="1"/>
</dbReference>
<feature type="chain" id="PRO_5043672825" description="Tyrosine-protein kinase ephrin type A/B receptor-like domain-containing protein" evidence="5">
    <location>
        <begin position="17"/>
        <end position="1120"/>
    </location>
</feature>
<organism evidence="6 7">
    <name type="scientific">Blepharisma stoltei</name>
    <dbReference type="NCBI Taxonomy" id="1481888"/>
    <lineage>
        <taxon>Eukaryota</taxon>
        <taxon>Sar</taxon>
        <taxon>Alveolata</taxon>
        <taxon>Ciliophora</taxon>
        <taxon>Postciliodesmatophora</taxon>
        <taxon>Heterotrichea</taxon>
        <taxon>Heterotrichida</taxon>
        <taxon>Blepharismidae</taxon>
        <taxon>Blepharisma</taxon>
    </lineage>
</organism>
<dbReference type="EMBL" id="CAJZBQ010000064">
    <property type="protein sequence ID" value="CAG9336315.1"/>
    <property type="molecule type" value="Genomic_DNA"/>
</dbReference>
<dbReference type="Gene3D" id="2.120.10.80">
    <property type="entry name" value="Kelch-type beta propeller"/>
    <property type="match status" value="3"/>
</dbReference>
<protein>
    <recommendedName>
        <fullName evidence="8">Tyrosine-protein kinase ephrin type A/B receptor-like domain-containing protein</fullName>
    </recommendedName>
</protein>
<dbReference type="Pfam" id="PF24681">
    <property type="entry name" value="Kelch_KLHDC2_KLHL20_DRC7"/>
    <property type="match status" value="2"/>
</dbReference>
<proteinExistence type="predicted"/>
<feature type="transmembrane region" description="Helical" evidence="4">
    <location>
        <begin position="1036"/>
        <end position="1059"/>
    </location>
</feature>